<reference evidence="1 2" key="1">
    <citation type="submission" date="2024-04" db="EMBL/GenBank/DDBJ databases">
        <title>Phyllosticta paracitricarpa is synonymous to the EU quarantine fungus P. citricarpa based on phylogenomic analyses.</title>
        <authorList>
            <consortium name="Lawrence Berkeley National Laboratory"/>
            <person name="Van ingen-buijs V.A."/>
            <person name="Van westerhoven A.C."/>
            <person name="Haridas S."/>
            <person name="Skiadas P."/>
            <person name="Martin F."/>
            <person name="Groenewald J.Z."/>
            <person name="Crous P.W."/>
            <person name="Seidl M.F."/>
        </authorList>
    </citation>
    <scope>NUCLEOTIDE SEQUENCE [LARGE SCALE GENOMIC DNA]</scope>
    <source>
        <strain evidence="1 2">CPC 17464</strain>
    </source>
</reference>
<dbReference type="EMBL" id="JBBPEH010000003">
    <property type="protein sequence ID" value="KAK7540540.1"/>
    <property type="molecule type" value="Genomic_DNA"/>
</dbReference>
<evidence type="ECO:0000313" key="1">
    <source>
        <dbReference type="EMBL" id="KAK7540540.1"/>
    </source>
</evidence>
<name>A0ABR1M1A1_9PEZI</name>
<proteinExistence type="predicted"/>
<accession>A0ABR1M1A1</accession>
<organism evidence="1 2">
    <name type="scientific">Phyllosticta citribraziliensis</name>
    <dbReference type="NCBI Taxonomy" id="989973"/>
    <lineage>
        <taxon>Eukaryota</taxon>
        <taxon>Fungi</taxon>
        <taxon>Dikarya</taxon>
        <taxon>Ascomycota</taxon>
        <taxon>Pezizomycotina</taxon>
        <taxon>Dothideomycetes</taxon>
        <taxon>Dothideomycetes incertae sedis</taxon>
        <taxon>Botryosphaeriales</taxon>
        <taxon>Phyllostictaceae</taxon>
        <taxon>Phyllosticta</taxon>
    </lineage>
</organism>
<gene>
    <name evidence="1" type="ORF">J3D65DRAFT_615639</name>
</gene>
<comment type="caution">
    <text evidence="1">The sequence shown here is derived from an EMBL/GenBank/DDBJ whole genome shotgun (WGS) entry which is preliminary data.</text>
</comment>
<sequence>MPMTQRPPTPVQGVSGLPFLQRSAGRLEQSLTLAARSCERTHCCHRRRSSSRLGMPVRLRDTTTTIKRAPFSSTWPGCAVAVPPPRPLTLPSAAWDAGPRRCCCTSDPWTLSVNRTQTPAQGPVRVSRPLLCRHEHVAHFVSQHHKPPSVTEKASKRATSWPSSPFASSYTAIAFCVPCSHLNPSHLQIAQSTSIRDLAVRGRAMPLWALRLHVLRYRAEV</sequence>
<dbReference type="Proteomes" id="UP001360953">
    <property type="component" value="Unassembled WGS sequence"/>
</dbReference>
<keyword evidence="2" id="KW-1185">Reference proteome</keyword>
<dbReference type="GeneID" id="92032257"/>
<dbReference type="RefSeq" id="XP_066657471.1">
    <property type="nucleotide sequence ID" value="XM_066799351.1"/>
</dbReference>
<protein>
    <submittedName>
        <fullName evidence="1">Uncharacterized protein</fullName>
    </submittedName>
</protein>
<evidence type="ECO:0000313" key="2">
    <source>
        <dbReference type="Proteomes" id="UP001360953"/>
    </source>
</evidence>